<dbReference type="Pfam" id="PF04085">
    <property type="entry name" value="MreC"/>
    <property type="match status" value="1"/>
</dbReference>
<dbReference type="InterPro" id="IPR007221">
    <property type="entry name" value="MreC"/>
</dbReference>
<keyword evidence="10" id="KW-1185">Reference proteome</keyword>
<reference evidence="9 10" key="1">
    <citation type="submission" date="2019-08" db="EMBL/GenBank/DDBJ databases">
        <authorList>
            <person name="Karlyshev A.V."/>
        </authorList>
    </citation>
    <scope>NUCLEOTIDE SEQUENCE [LARGE SCALE GENOMIC DNA]</scope>
    <source>
        <strain evidence="9 10">Alg18-2.2</strain>
    </source>
</reference>
<comment type="caution">
    <text evidence="9">The sequence shown here is derived from an EMBL/GenBank/DDBJ whole genome shotgun (WGS) entry which is preliminary data.</text>
</comment>
<dbReference type="PIRSF" id="PIRSF038471">
    <property type="entry name" value="MreC"/>
    <property type="match status" value="1"/>
</dbReference>
<dbReference type="InterPro" id="IPR055342">
    <property type="entry name" value="MreC_beta-barrel_core"/>
</dbReference>
<organism evidence="9 10">
    <name type="scientific">Alkalisalibacterium limincola</name>
    <dbReference type="NCBI Taxonomy" id="2699169"/>
    <lineage>
        <taxon>Bacteria</taxon>
        <taxon>Pseudomonadati</taxon>
        <taxon>Pseudomonadota</taxon>
        <taxon>Gammaproteobacteria</taxon>
        <taxon>Lysobacterales</taxon>
        <taxon>Lysobacteraceae</taxon>
        <taxon>Alkalisalibacterium</taxon>
    </lineage>
</organism>
<protein>
    <recommendedName>
        <fullName evidence="2 5">Cell shape-determining protein MreC</fullName>
    </recommendedName>
    <alternativeName>
        <fullName evidence="4 5">Cell shape protein MreC</fullName>
    </alternativeName>
</protein>
<dbReference type="PANTHER" id="PTHR34138">
    <property type="entry name" value="CELL SHAPE-DETERMINING PROTEIN MREC"/>
    <property type="match status" value="1"/>
</dbReference>
<feature type="transmembrane region" description="Helical" evidence="7">
    <location>
        <begin position="16"/>
        <end position="35"/>
    </location>
</feature>
<gene>
    <name evidence="9" type="primary">mreC</name>
    <name evidence="9" type="ORF">FU658_12530</name>
</gene>
<feature type="compositionally biased region" description="Acidic residues" evidence="6">
    <location>
        <begin position="299"/>
        <end position="309"/>
    </location>
</feature>
<evidence type="ECO:0000313" key="10">
    <source>
        <dbReference type="Proteomes" id="UP000321248"/>
    </source>
</evidence>
<keyword evidence="7" id="KW-1133">Transmembrane helix</keyword>
<evidence type="ECO:0000256" key="7">
    <source>
        <dbReference type="SAM" id="Phobius"/>
    </source>
</evidence>
<feature type="domain" description="Rod shape-determining protein MreC beta-barrel core" evidence="8">
    <location>
        <begin position="132"/>
        <end position="276"/>
    </location>
</feature>
<dbReference type="Proteomes" id="UP000321248">
    <property type="component" value="Unassembled WGS sequence"/>
</dbReference>
<dbReference type="InterPro" id="IPR042175">
    <property type="entry name" value="Cell/Rod_MreC_2"/>
</dbReference>
<dbReference type="EMBL" id="VRTS01000010">
    <property type="protein sequence ID" value="TXK59780.1"/>
    <property type="molecule type" value="Genomic_DNA"/>
</dbReference>
<evidence type="ECO:0000256" key="4">
    <source>
        <dbReference type="ARBA" id="ARBA00032089"/>
    </source>
</evidence>
<evidence type="ECO:0000256" key="2">
    <source>
        <dbReference type="ARBA" id="ARBA00013855"/>
    </source>
</evidence>
<dbReference type="PANTHER" id="PTHR34138:SF1">
    <property type="entry name" value="CELL SHAPE-DETERMINING PROTEIN MREC"/>
    <property type="match status" value="1"/>
</dbReference>
<accession>A0A5C8KH83</accession>
<keyword evidence="3 5" id="KW-0133">Cell shape</keyword>
<dbReference type="OrthoDB" id="9808025at2"/>
<dbReference type="NCBIfam" id="TIGR00219">
    <property type="entry name" value="mreC"/>
    <property type="match status" value="1"/>
</dbReference>
<comment type="similarity">
    <text evidence="1 5">Belongs to the MreC family.</text>
</comment>
<sequence length="309" mass="32713">MVYAGLSSSNRSSDSSVGILGLLAYLGAAVVLMVVDHRGDWLSEVRRQAGSVVAPLYWVASSPVRLATTGYEQFASRQRLNEENAQLRENLLVANARLYRLEAVANENQRLRELLGGTRGYQLDVQLASILDIDLDPFRHRVVLDQGARQGVNVGQAMIDAGGLAGQVTDVQPHRSTALLITDPDHAVPVQVVRSGLRLIAYGTGRSDVIEVRNIPQSGDIEAGDVLVTSGIGGGFPAGFPVGTITSLRPDATQTFLEADARPASAAARSGEVLLVSTSELVDSAVAVAGPPREGDDHVEAEDDEDSGP</sequence>
<feature type="region of interest" description="Disordered" evidence="6">
    <location>
        <begin position="286"/>
        <end position="309"/>
    </location>
</feature>
<keyword evidence="7" id="KW-0472">Membrane</keyword>
<evidence type="ECO:0000259" key="8">
    <source>
        <dbReference type="Pfam" id="PF04085"/>
    </source>
</evidence>
<comment type="function">
    <text evidence="5">Involved in formation and maintenance of cell shape.</text>
</comment>
<dbReference type="Gene3D" id="2.40.10.340">
    <property type="entry name" value="Rod shape-determining protein MreC, domain 1"/>
    <property type="match status" value="1"/>
</dbReference>
<evidence type="ECO:0000256" key="3">
    <source>
        <dbReference type="ARBA" id="ARBA00022960"/>
    </source>
</evidence>
<proteinExistence type="inferred from homology"/>
<dbReference type="GO" id="GO:0005886">
    <property type="term" value="C:plasma membrane"/>
    <property type="evidence" value="ECO:0007669"/>
    <property type="project" value="TreeGrafter"/>
</dbReference>
<evidence type="ECO:0000256" key="1">
    <source>
        <dbReference type="ARBA" id="ARBA00009369"/>
    </source>
</evidence>
<keyword evidence="7" id="KW-0812">Transmembrane</keyword>
<evidence type="ECO:0000256" key="5">
    <source>
        <dbReference type="PIRNR" id="PIRNR038471"/>
    </source>
</evidence>
<name>A0A5C8KH83_9GAMM</name>
<dbReference type="AlphaFoldDB" id="A0A5C8KH83"/>
<evidence type="ECO:0000313" key="9">
    <source>
        <dbReference type="EMBL" id="TXK59780.1"/>
    </source>
</evidence>
<dbReference type="Gene3D" id="2.40.10.350">
    <property type="entry name" value="Rod shape-determining protein MreC, domain 2"/>
    <property type="match status" value="1"/>
</dbReference>
<dbReference type="InterPro" id="IPR042177">
    <property type="entry name" value="Cell/Rod_1"/>
</dbReference>
<dbReference type="GO" id="GO:0008360">
    <property type="term" value="P:regulation of cell shape"/>
    <property type="evidence" value="ECO:0007669"/>
    <property type="project" value="UniProtKB-KW"/>
</dbReference>
<evidence type="ECO:0000256" key="6">
    <source>
        <dbReference type="SAM" id="MobiDB-lite"/>
    </source>
</evidence>